<keyword evidence="2" id="KW-1185">Reference proteome</keyword>
<dbReference type="STRING" id="1445607.JCM10512_222"/>
<dbReference type="EMBL" id="BAIV01000001">
    <property type="protein sequence ID" value="GAE82048.1"/>
    <property type="molecule type" value="Genomic_DNA"/>
</dbReference>
<protein>
    <submittedName>
        <fullName evidence="1">Uncharacterized protein</fullName>
    </submittedName>
</protein>
<proteinExistence type="predicted"/>
<accession>W4UN49</accession>
<dbReference type="Proteomes" id="UP000019131">
    <property type="component" value="Unassembled WGS sequence"/>
</dbReference>
<comment type="caution">
    <text evidence="1">The sequence shown here is derived from an EMBL/GenBank/DDBJ whole genome shotgun (WGS) entry which is preliminary data.</text>
</comment>
<evidence type="ECO:0000313" key="2">
    <source>
        <dbReference type="Proteomes" id="UP000019131"/>
    </source>
</evidence>
<reference evidence="1 2" key="1">
    <citation type="journal article" date="2014" name="Genome Announc.">
        <title>Draft Genome Sequence of Bacteroides reticulotermitis Strain JCM 10512T, Isolated from the Gut of a Termite.</title>
        <authorList>
            <person name="Yuki M."/>
            <person name="Oshima K."/>
            <person name="Suda W."/>
            <person name="Sakamoto M."/>
            <person name="Iida T."/>
            <person name="Hattori M."/>
            <person name="Ohkuma M."/>
        </authorList>
    </citation>
    <scope>NUCLEOTIDE SEQUENCE [LARGE SCALE GENOMIC DNA]</scope>
    <source>
        <strain evidence="1 2">JCM 10512</strain>
    </source>
</reference>
<gene>
    <name evidence="1" type="ORF">JCM10512_222</name>
</gene>
<organism evidence="1 2">
    <name type="scientific">Bacteroides reticulotermitis JCM 10512</name>
    <dbReference type="NCBI Taxonomy" id="1445607"/>
    <lineage>
        <taxon>Bacteria</taxon>
        <taxon>Pseudomonadati</taxon>
        <taxon>Bacteroidota</taxon>
        <taxon>Bacteroidia</taxon>
        <taxon>Bacteroidales</taxon>
        <taxon>Bacteroidaceae</taxon>
        <taxon>Bacteroides</taxon>
    </lineage>
</organism>
<dbReference type="AlphaFoldDB" id="W4UN49"/>
<name>W4UN49_9BACE</name>
<evidence type="ECO:0000313" key="1">
    <source>
        <dbReference type="EMBL" id="GAE82048.1"/>
    </source>
</evidence>
<sequence length="70" mass="8405">MLIRSTHRLPGRIYPYYLLVKLYTEPEFQNLEKFKQTASIVLTKEPKVQSTAIKEMREEVRKLIIDHSER</sequence>